<dbReference type="STRING" id="443156.SAMN04489867_1866"/>
<feature type="transmembrane region" description="Helical" evidence="1">
    <location>
        <begin position="70"/>
        <end position="95"/>
    </location>
</feature>
<evidence type="ECO:0000313" key="3">
    <source>
        <dbReference type="Proteomes" id="UP000199077"/>
    </source>
</evidence>
<keyword evidence="3" id="KW-1185">Reference proteome</keyword>
<gene>
    <name evidence="2" type="ORF">SAMN04489867_1866</name>
</gene>
<name>A0A1H0R704_9MICO</name>
<sequence>MGASRAGQLGRSAPGTRPAAAADRAVRLVRPLTALGGLGVLELLAVRTSWRSWQVLAGPAPASLPEAVVALVLAVCAVLGGWLLLSTAVAVAAHLPGGIGATSRRWAAAWAPVVTRRVAAVLVGAALGSGAVPPQAPSATACRRRRVRALP</sequence>
<keyword evidence="1" id="KW-0812">Transmembrane</keyword>
<protein>
    <submittedName>
        <fullName evidence="2">Uncharacterized protein</fullName>
    </submittedName>
</protein>
<evidence type="ECO:0000313" key="2">
    <source>
        <dbReference type="EMBL" id="SDP25313.1"/>
    </source>
</evidence>
<accession>A0A1H0R704</accession>
<proteinExistence type="predicted"/>
<dbReference type="Proteomes" id="UP000199077">
    <property type="component" value="Chromosome I"/>
</dbReference>
<reference evidence="3" key="1">
    <citation type="submission" date="2016-10" db="EMBL/GenBank/DDBJ databases">
        <authorList>
            <person name="Varghese N."/>
            <person name="Submissions S."/>
        </authorList>
    </citation>
    <scope>NUCLEOTIDE SEQUENCE [LARGE SCALE GENOMIC DNA]</scope>
    <source>
        <strain evidence="3">DSM 22329</strain>
    </source>
</reference>
<dbReference type="EMBL" id="LT629711">
    <property type="protein sequence ID" value="SDP25313.1"/>
    <property type="molecule type" value="Genomic_DNA"/>
</dbReference>
<dbReference type="AlphaFoldDB" id="A0A1H0R704"/>
<keyword evidence="1" id="KW-1133">Transmembrane helix</keyword>
<keyword evidence="1" id="KW-0472">Membrane</keyword>
<evidence type="ECO:0000256" key="1">
    <source>
        <dbReference type="SAM" id="Phobius"/>
    </source>
</evidence>
<feature type="transmembrane region" description="Helical" evidence="1">
    <location>
        <begin position="32"/>
        <end position="50"/>
    </location>
</feature>
<dbReference type="RefSeq" id="WP_157692966.1">
    <property type="nucleotide sequence ID" value="NZ_LT629711.1"/>
</dbReference>
<organism evidence="2 3">
    <name type="scientific">Pedococcus dokdonensis</name>
    <dbReference type="NCBI Taxonomy" id="443156"/>
    <lineage>
        <taxon>Bacteria</taxon>
        <taxon>Bacillati</taxon>
        <taxon>Actinomycetota</taxon>
        <taxon>Actinomycetes</taxon>
        <taxon>Micrococcales</taxon>
        <taxon>Intrasporangiaceae</taxon>
        <taxon>Pedococcus</taxon>
    </lineage>
</organism>